<dbReference type="PROSITE" id="PS51885">
    <property type="entry name" value="NEPRILYSIN"/>
    <property type="match status" value="6"/>
</dbReference>
<evidence type="ECO:0000256" key="2">
    <source>
        <dbReference type="SAM" id="Phobius"/>
    </source>
</evidence>
<gene>
    <name evidence="4" type="ORF">CLODIP_2_CD03019</name>
</gene>
<evidence type="ECO:0000259" key="3">
    <source>
        <dbReference type="Pfam" id="PF01431"/>
    </source>
</evidence>
<dbReference type="Gene3D" id="3.40.390.10">
    <property type="entry name" value="Collagenase (Catalytic Domain)"/>
    <property type="match status" value="12"/>
</dbReference>
<feature type="domain" description="Peptidase M13 C-terminal" evidence="3">
    <location>
        <begin position="716"/>
        <end position="914"/>
    </location>
</feature>
<accession>A0A8S1E1I4</accession>
<dbReference type="InterPro" id="IPR024079">
    <property type="entry name" value="MetalloPept_cat_dom_sf"/>
</dbReference>
<comment type="caution">
    <text evidence="4">The sequence shown here is derived from an EMBL/GenBank/DDBJ whole genome shotgun (WGS) entry which is preliminary data.</text>
</comment>
<keyword evidence="2" id="KW-0472">Membrane</keyword>
<comment type="similarity">
    <text evidence="1">Belongs to the peptidase M13 family.</text>
</comment>
<dbReference type="PANTHER" id="PTHR11733">
    <property type="entry name" value="ZINC METALLOPROTEASE FAMILY M13 NEPRILYSIN-RELATED"/>
    <property type="match status" value="1"/>
</dbReference>
<keyword evidence="2" id="KW-1133">Transmembrane helix</keyword>
<feature type="domain" description="Peptidase M13 C-terminal" evidence="3">
    <location>
        <begin position="1694"/>
        <end position="1896"/>
    </location>
</feature>
<dbReference type="Pfam" id="PF01431">
    <property type="entry name" value="Peptidase_M13"/>
    <property type="match status" value="5"/>
</dbReference>
<dbReference type="PROSITE" id="PS51257">
    <property type="entry name" value="PROKAR_LIPOPROTEIN"/>
    <property type="match status" value="1"/>
</dbReference>
<dbReference type="InterPro" id="IPR018497">
    <property type="entry name" value="Peptidase_M13_C"/>
</dbReference>
<dbReference type="PRINTS" id="PR00786">
    <property type="entry name" value="NEPRILYSIN"/>
</dbReference>
<sequence length="2744" mass="317727">MFCFRQSVIGCISILLCLLIAVFVFACEKKTYQSYDYYDEVEVCTSKACQETAKRWRRAMDLTADPCEDFYQYACGGFIAKHATNSDSIKSWDQVFNFRLSCDTMTDYVSNMLFEEHFEKEFLRHARYSFISCLFPNEIIDIDDILNFYRGLSIPPARVKACTTSVMRKFTWAIGAAFVRQDPEEENIGVRDMLNQVKLEFWKIVNDSSWMIDNFSLKETALKVENLIEIVGYDPSFLTDTEKPKDSSFVRERGPLAKSAAYYSSGNIFFVPLMIMYPPYFHLGLDVLEYGAIGAIIGHHFSHLIFAKRGFPDFIWRPYLNNYFELQDCLVDQYLDEFKRFLTIRKNESDRINGYYTFNENIADSVGLKAAFYAYKRLNGPKRKLVDFENYSTEQLFFVSNAHLMCSSETKQFTEYTIFNEVHSPFRYRVNLPMANFDEFARAWGCQLGSKMNPHKSWEKIFGISEMFCFSQSVLCCISILLCLLSAVFADSSAKDGEFNDKIEVCTSKECRDTADRWREAMDLTADPCEDFFQYACGGFIARNPVDNTTSSNPRDQITNVQSSLTFMNFKLIKMLRGESYEEELRKAREFFADCNSKENLPDNATLSTFEERLQNCTFLTIHNFRWPVGSSFIKQNPHEETVGAVRSMMDAIKFEFWEIVNDSKWMDEYSLYETAVKILNLTEIVGYHPAYLTENAEPTDWYVRLRSPFAHSATYYKFTNIMFVPLWTMSPPYFNLGLNVLNYGAIGTIIGHEFGHLFASYTVSLTGRSYFIWPVEVREIFYKKEDCIAAQYAEEFKKFMSFWKNESYAIDGIDTLDENLADYVGLKAAFYAYKRLNEPKRKLVDFENYSTEQLFFLSNAHLMCATETKEYIKYAIIHENHSPFWYRANLPMANFDEFAKAWRCPLGSKMNPLESWETFASISEMFCFRKDLLCCISIQLCLLAAVVADSSAEDEGYRQVCNSTECQDDRDSSPYDEEFNQNYDYNEEIEVCTSKECRATADRWHEAMDLTADPCEDFYQYACGGFIAKHATNSTTSNERRDQVLNIQLSDDNMNHNIKKMLLGDAYEEELRKARDEFVDCIFNRNLTDKVTLSVFKEITKHCTFTVMYMFEWELASAYIKQNPHEEAIRAVRKMMNAIKFKFWKIVLNSGWMDDTSLYETFKKVKKLALLPGYHSSFLTESQLPNVWILRLLSPFMHGATYFTFGNTIFVPLLTMSPPFFNLGLDVLDYGAIGVVIGHELAHMFATYDVDVNGNRIHIWPSFVKKLFDDKADCIRVQYLEAFEKFLSFWKDESHKIGNNNGNLDENVADFAGLKAAFYAYKRLKGPTRKLVDFENYSTEQLFFVSNAHLMCSSETMEFMKSTILQNKHSPFRFRANLPMANFDEFARAWGCTLGTKMNPHDNWEQKTFARKSEMFCFRQSALCCISILLCLLSAGVADSSPENGGYRQVCNSTECQDRADSSPEDGEFDQNYYSHDEIEVCASKECRATAARWHEAMDLTVDPCEDFFQYVCGKFISKHASNRTFSRSLRDQVFNAHSSIKFMNSNLIKTLLGESFKEELKQAREYFVDCIFNQNLPENMTSPIFKKILLNCTLITKSKFRWTLGSAIVKQDPHEETIGAVRSMMDAIKIEFWNIVNESEWMDEFSLSETALKILNLTEIVGYHPSYLTESREPRGDYNVRLRSPFTEKATYFAFINVVFVPLLIMSPPFFNLGLDVLDYGAIGATIGHEFAHLFTTHTVSVTGKTEIWPELVIKKFNEKGDCISAQYAEEFKNFMSFWKDETYAIDGTYSLSNNIADFTGLKAAFYAYKRLKGPKRKLVDFENYSTEQLFFISNAHLLCASETMVYTKLTILLEEHSPSRYRVNLPMANFDEFARAWGCTLGSKMNPHEKQSVLGCISILLCLLSAIIADSSAEDGEYRQVCNSTGCQDKADASPDDGEFNQNYEYYKKTKVCTSKECRATAARWREAMDLTADPCEDFYQYACGGFIAKHATNSTSNERLDPVLNIQLINDVMNSNIKKMLLGDSYEEELRKARDTLVDCIFNQNLPEKMTTSIFKEISERCTSTVMHQFMWDVFSAYIKQNPHEETIGEVRTMMDAIRFEFWKIVRNSGWMDKKSLHETFKKVTNLTFLPGYHPAYLTESEKPFGWLVMAQSPLTSSAAYYTYDNEIFVPLLIMSPPYFNLGLDVLDYGAIGVVIGHEFAHMFATYDVDVNGKFIYIWTSFVRHVFRAQEHCIRVQYLEEFQKFFWKDESFDINGNDTLAENLADLAGLKAAFYAYKRFSGQKQKLVHFEKYSTNQLFFISFAHLMCSSETMEYMKSTLLEQKHSPFRFRVNLPMANFNKFAKVWKCPLGTKMNPHENWEQKTFGISEMFCFRQSVLCCISIQLCLLSAGVADSSAEDGGYRQVCNSTECQDRDASPADGEFDQNYEFFDGIEVCTSKECRATAARWHEAMDLTADPCEDFFQYACGGFIRKYASDNRFHPISNVYSSKEAMNFNIKNLLLGDSYEDELRQARERFVDCIFNQYLPDKVTMPIFNEISRQCTSTVMEIFEWELASAYIKQDPHEENIEVVRNMLETIKFESWKIVKNSEWMDDTSLNETYKKVQKLALISGYHPWYLIGSEYQKDWLIRMQSPFNPRVSYVRIENEMFVPLLTMTPPYFNLGLDVLDYGAIGVVIGHEFAQMFATYNVNANGKHIEIWPLSVIRILFKKEDCIGAQFIEEFKKFLSFWGEEDETEHMNQ</sequence>
<evidence type="ECO:0000313" key="4">
    <source>
        <dbReference type="EMBL" id="CAB3386798.1"/>
    </source>
</evidence>
<dbReference type="GO" id="GO:0005886">
    <property type="term" value="C:plasma membrane"/>
    <property type="evidence" value="ECO:0007669"/>
    <property type="project" value="TreeGrafter"/>
</dbReference>
<dbReference type="InterPro" id="IPR000718">
    <property type="entry name" value="Peptidase_M13"/>
</dbReference>
<feature type="transmembrane region" description="Helical" evidence="2">
    <location>
        <begin position="6"/>
        <end position="27"/>
    </location>
</feature>
<organism evidence="4 5">
    <name type="scientific">Cloeon dipterum</name>
    <dbReference type="NCBI Taxonomy" id="197152"/>
    <lineage>
        <taxon>Eukaryota</taxon>
        <taxon>Metazoa</taxon>
        <taxon>Ecdysozoa</taxon>
        <taxon>Arthropoda</taxon>
        <taxon>Hexapoda</taxon>
        <taxon>Insecta</taxon>
        <taxon>Pterygota</taxon>
        <taxon>Palaeoptera</taxon>
        <taxon>Ephemeroptera</taxon>
        <taxon>Pisciforma</taxon>
        <taxon>Baetidae</taxon>
        <taxon>Cloeon</taxon>
    </lineage>
</organism>
<dbReference type="PANTHER" id="PTHR11733:SF167">
    <property type="entry name" value="FI17812P1-RELATED"/>
    <property type="match status" value="1"/>
</dbReference>
<dbReference type="GO" id="GO:0016485">
    <property type="term" value="P:protein processing"/>
    <property type="evidence" value="ECO:0007669"/>
    <property type="project" value="TreeGrafter"/>
</dbReference>
<evidence type="ECO:0000256" key="1">
    <source>
        <dbReference type="ARBA" id="ARBA00007357"/>
    </source>
</evidence>
<feature type="domain" description="Peptidase M13 C-terminal" evidence="3">
    <location>
        <begin position="1203"/>
        <end position="1403"/>
    </location>
</feature>
<dbReference type="EMBL" id="CADEPI010000513">
    <property type="protein sequence ID" value="CAB3386798.1"/>
    <property type="molecule type" value="Genomic_DNA"/>
</dbReference>
<name>A0A8S1E1I4_9INSE</name>
<dbReference type="GO" id="GO:0004222">
    <property type="term" value="F:metalloendopeptidase activity"/>
    <property type="evidence" value="ECO:0007669"/>
    <property type="project" value="InterPro"/>
</dbReference>
<dbReference type="SUPFAM" id="SSF55486">
    <property type="entry name" value="Metalloproteases ('zincins'), catalytic domain"/>
    <property type="match status" value="11"/>
</dbReference>
<dbReference type="OrthoDB" id="6475849at2759"/>
<feature type="domain" description="Peptidase M13 C-terminal" evidence="3">
    <location>
        <begin position="261"/>
        <end position="457"/>
    </location>
</feature>
<feature type="domain" description="Peptidase M13 C-terminal" evidence="3">
    <location>
        <begin position="2164"/>
        <end position="2362"/>
    </location>
</feature>
<keyword evidence="2" id="KW-0812">Transmembrane</keyword>
<proteinExistence type="inferred from homology"/>
<reference evidence="4 5" key="1">
    <citation type="submission" date="2020-04" db="EMBL/GenBank/DDBJ databases">
        <authorList>
            <person name="Alioto T."/>
            <person name="Alioto T."/>
            <person name="Gomez Garrido J."/>
        </authorList>
    </citation>
    <scope>NUCLEOTIDE SEQUENCE [LARGE SCALE GENOMIC DNA]</scope>
</reference>
<dbReference type="Proteomes" id="UP000494165">
    <property type="component" value="Unassembled WGS sequence"/>
</dbReference>
<protein>
    <recommendedName>
        <fullName evidence="3">Peptidase M13 C-terminal domain-containing protein</fullName>
    </recommendedName>
</protein>
<evidence type="ECO:0000313" key="5">
    <source>
        <dbReference type="Proteomes" id="UP000494165"/>
    </source>
</evidence>
<keyword evidence="5" id="KW-1185">Reference proteome</keyword>